<organism evidence="4 5">
    <name type="scientific">Pseudarthrobacter oxydans</name>
    <name type="common">Arthrobacter oxydans</name>
    <dbReference type="NCBI Taxonomy" id="1671"/>
    <lineage>
        <taxon>Bacteria</taxon>
        <taxon>Bacillati</taxon>
        <taxon>Actinomycetota</taxon>
        <taxon>Actinomycetes</taxon>
        <taxon>Micrococcales</taxon>
        <taxon>Micrococcaceae</taxon>
        <taxon>Pseudarthrobacter</taxon>
    </lineage>
</organism>
<dbReference type="GO" id="GO:0016747">
    <property type="term" value="F:acyltransferase activity, transferring groups other than amino-acyl groups"/>
    <property type="evidence" value="ECO:0007669"/>
    <property type="project" value="InterPro"/>
</dbReference>
<dbReference type="Proteomes" id="UP001262032">
    <property type="component" value="Unassembled WGS sequence"/>
</dbReference>
<dbReference type="Pfam" id="PF00583">
    <property type="entry name" value="Acetyltransf_1"/>
    <property type="match status" value="1"/>
</dbReference>
<keyword evidence="2" id="KW-0012">Acyltransferase</keyword>
<keyword evidence="4" id="KW-0689">Ribosomal protein</keyword>
<protein>
    <submittedName>
        <fullName evidence="4">Ribosomal protein S18 acetylase RimI-like enzyme</fullName>
    </submittedName>
</protein>
<dbReference type="InterPro" id="IPR000182">
    <property type="entry name" value="GNAT_dom"/>
</dbReference>
<evidence type="ECO:0000256" key="2">
    <source>
        <dbReference type="ARBA" id="ARBA00023315"/>
    </source>
</evidence>
<feature type="domain" description="N-acetyltransferase" evidence="3">
    <location>
        <begin position="22"/>
        <end position="174"/>
    </location>
</feature>
<evidence type="ECO:0000313" key="4">
    <source>
        <dbReference type="EMBL" id="MDR7164686.1"/>
    </source>
</evidence>
<dbReference type="SUPFAM" id="SSF55729">
    <property type="entry name" value="Acyl-CoA N-acyltransferases (Nat)"/>
    <property type="match status" value="1"/>
</dbReference>
<evidence type="ECO:0000256" key="1">
    <source>
        <dbReference type="ARBA" id="ARBA00022679"/>
    </source>
</evidence>
<reference evidence="4" key="1">
    <citation type="submission" date="2023-07" db="EMBL/GenBank/DDBJ databases">
        <title>Sorghum-associated microbial communities from plants grown in Nebraska, USA.</title>
        <authorList>
            <person name="Schachtman D."/>
        </authorList>
    </citation>
    <scope>NUCLEOTIDE SEQUENCE</scope>
    <source>
        <strain evidence="4">BE261</strain>
    </source>
</reference>
<keyword evidence="1" id="KW-0808">Transferase</keyword>
<proteinExistence type="predicted"/>
<evidence type="ECO:0000259" key="3">
    <source>
        <dbReference type="PROSITE" id="PS51186"/>
    </source>
</evidence>
<dbReference type="PROSITE" id="PS51186">
    <property type="entry name" value="GNAT"/>
    <property type="match status" value="1"/>
</dbReference>
<keyword evidence="4" id="KW-0687">Ribonucleoprotein</keyword>
<sequence>MTTKRDSSDTFLMTADVGSGTFRLRHALRGDLPAIVQLLADDSMGAARESDGDMEPYERAFEAIDADPRHLLVVGELVRPGSAGTPVVSTFQISFLPGISRRGAWRSQIEGVRVAAGVRGQGIGNLMVQWAIDESRRRGCSLMQLTTHKSRTAAQRFYGRLGFTADHEGMKLPL</sequence>
<dbReference type="EMBL" id="JAVDWN010000009">
    <property type="protein sequence ID" value="MDR7164686.1"/>
    <property type="molecule type" value="Genomic_DNA"/>
</dbReference>
<dbReference type="InterPro" id="IPR050832">
    <property type="entry name" value="Bact_Acetyltransf"/>
</dbReference>
<dbReference type="CDD" id="cd04301">
    <property type="entry name" value="NAT_SF"/>
    <property type="match status" value="1"/>
</dbReference>
<dbReference type="PANTHER" id="PTHR43877">
    <property type="entry name" value="AMINOALKYLPHOSPHONATE N-ACETYLTRANSFERASE-RELATED-RELATED"/>
    <property type="match status" value="1"/>
</dbReference>
<dbReference type="Gene3D" id="3.40.630.30">
    <property type="match status" value="1"/>
</dbReference>
<gene>
    <name evidence="4" type="ORF">J2X12_002724</name>
</gene>
<name>A0AAW8NB10_PSEOX</name>
<comment type="caution">
    <text evidence="4">The sequence shown here is derived from an EMBL/GenBank/DDBJ whole genome shotgun (WGS) entry which is preliminary data.</text>
</comment>
<dbReference type="PANTHER" id="PTHR43877:SF2">
    <property type="entry name" value="AMINOALKYLPHOSPHONATE N-ACETYLTRANSFERASE-RELATED"/>
    <property type="match status" value="1"/>
</dbReference>
<dbReference type="GO" id="GO:0005840">
    <property type="term" value="C:ribosome"/>
    <property type="evidence" value="ECO:0007669"/>
    <property type="project" value="UniProtKB-KW"/>
</dbReference>
<dbReference type="InterPro" id="IPR016181">
    <property type="entry name" value="Acyl_CoA_acyltransferase"/>
</dbReference>
<dbReference type="AlphaFoldDB" id="A0AAW8NB10"/>
<accession>A0AAW8NB10</accession>
<evidence type="ECO:0000313" key="5">
    <source>
        <dbReference type="Proteomes" id="UP001262032"/>
    </source>
</evidence>